<feature type="signal peptide" evidence="2">
    <location>
        <begin position="1"/>
        <end position="21"/>
    </location>
</feature>
<dbReference type="Pfam" id="PF11751">
    <property type="entry name" value="PorP_SprF"/>
    <property type="match status" value="1"/>
</dbReference>
<sequence>MKKKIIPLLLLALTVVAQLNAQDQRVYSQFFMNPYVLNSAYVGSTGYTTAFGVYRQQWMGLEGAPSSAHISFNTPLENNLSIGAMASNDKMGAINTSAAKATAGYLLQLDKKQYLRIGFSFGGGYTSYDLEPGNDPTLAALAGSGTSFIMADLGASYYYKDLNVGISIPNLLGRNVVSTDGFSQVELKSYENIMLQANYRYLVNRDLVLEPHVIYRFSTVNMPQFEVAAIAHIGHVVWAGLNYRQQYGMAALLGFKIQETWALGFSYEYGNTELEGFSSGSLEVSLGYNIGKKKKNQKQAISFIQNFDKTKKQLDRAEQRRQQLAAQRQKAAEEAAKPAVAVVEKPQPTENNTPATAVVPATTETTPEVVATTTSKEEFVSETLDPNIPLLERTTEAGVWELGATYIQTRADSSKTSTVKWHDALTATPVSDAELPPSTVRKGTHFLELPAGHHVVAGEFEDFQSAEDYSDEIFQMGYHGAIVGYVSALKQYVVVVHKGATMQIAMEEQEVWSQRHNLDHVYILNVLN</sequence>
<evidence type="ECO:0000313" key="3">
    <source>
        <dbReference type="EMBL" id="UXP31858.1"/>
    </source>
</evidence>
<evidence type="ECO:0000313" key="4">
    <source>
        <dbReference type="Proteomes" id="UP001065174"/>
    </source>
</evidence>
<feature type="chain" id="PRO_5046958601" evidence="2">
    <location>
        <begin position="22"/>
        <end position="528"/>
    </location>
</feature>
<organism evidence="3 4">
    <name type="scientific">Reichenbachiella agarivorans</name>
    <dbReference type="NCBI Taxonomy" id="2979464"/>
    <lineage>
        <taxon>Bacteria</taxon>
        <taxon>Pseudomonadati</taxon>
        <taxon>Bacteroidota</taxon>
        <taxon>Cytophagia</taxon>
        <taxon>Cytophagales</taxon>
        <taxon>Reichenbachiellaceae</taxon>
        <taxon>Reichenbachiella</taxon>
    </lineage>
</organism>
<protein>
    <submittedName>
        <fullName evidence="3">Type IX secretion system membrane protein PorP/SprF</fullName>
    </submittedName>
</protein>
<keyword evidence="2" id="KW-0732">Signal</keyword>
<dbReference type="EMBL" id="CP106679">
    <property type="protein sequence ID" value="UXP31858.1"/>
    <property type="molecule type" value="Genomic_DNA"/>
</dbReference>
<name>A0ABY6CR56_9BACT</name>
<keyword evidence="4" id="KW-1185">Reference proteome</keyword>
<reference evidence="3" key="1">
    <citation type="submission" date="2022-09" db="EMBL/GenBank/DDBJ databases">
        <title>Comparative genomics and taxonomic characterization of three novel marine species of genus Reichenbachiella exhibiting antioxidant and polysaccharide degradation activities.</title>
        <authorList>
            <person name="Muhammad N."/>
            <person name="Lee Y.-J."/>
            <person name="Ko J."/>
            <person name="Kim S.-G."/>
        </authorList>
    </citation>
    <scope>NUCLEOTIDE SEQUENCE</scope>
    <source>
        <strain evidence="3">BKB1-1</strain>
    </source>
</reference>
<feature type="compositionally biased region" description="Low complexity" evidence="1">
    <location>
        <begin position="337"/>
        <end position="355"/>
    </location>
</feature>
<accession>A0ABY6CR56</accession>
<gene>
    <name evidence="3" type="ORF">N6H18_16035</name>
</gene>
<dbReference type="RefSeq" id="WP_262309297.1">
    <property type="nucleotide sequence ID" value="NZ_CP106679.1"/>
</dbReference>
<dbReference type="InterPro" id="IPR019861">
    <property type="entry name" value="PorP/SprF_Bacteroidetes"/>
</dbReference>
<dbReference type="NCBIfam" id="TIGR03519">
    <property type="entry name" value="T9SS_PorP_fam"/>
    <property type="match status" value="1"/>
</dbReference>
<evidence type="ECO:0000256" key="1">
    <source>
        <dbReference type="SAM" id="MobiDB-lite"/>
    </source>
</evidence>
<feature type="region of interest" description="Disordered" evidence="1">
    <location>
        <begin position="314"/>
        <end position="355"/>
    </location>
</feature>
<dbReference type="Proteomes" id="UP001065174">
    <property type="component" value="Chromosome"/>
</dbReference>
<proteinExistence type="predicted"/>
<evidence type="ECO:0000256" key="2">
    <source>
        <dbReference type="SAM" id="SignalP"/>
    </source>
</evidence>